<dbReference type="InterPro" id="IPR003593">
    <property type="entry name" value="AAA+_ATPase"/>
</dbReference>
<dbReference type="CDD" id="cd19481">
    <property type="entry name" value="RecA-like_protease"/>
    <property type="match status" value="1"/>
</dbReference>
<keyword evidence="3" id="KW-0175">Coiled coil</keyword>
<evidence type="ECO:0000256" key="1">
    <source>
        <dbReference type="ARBA" id="ARBA00022741"/>
    </source>
</evidence>
<dbReference type="InterPro" id="IPR003959">
    <property type="entry name" value="ATPase_AAA_core"/>
</dbReference>
<dbReference type="EMBL" id="HBNS01023844">
    <property type="protein sequence ID" value="CAE4614672.1"/>
    <property type="molecule type" value="Transcribed_RNA"/>
</dbReference>
<protein>
    <recommendedName>
        <fullName evidence="4">AAA+ ATPase domain-containing protein</fullName>
    </recommendedName>
</protein>
<keyword evidence="2" id="KW-0067">ATP-binding</keyword>
<evidence type="ECO:0000256" key="3">
    <source>
        <dbReference type="ARBA" id="ARBA00023054"/>
    </source>
</evidence>
<feature type="domain" description="AAA+ ATPase" evidence="4">
    <location>
        <begin position="517"/>
        <end position="668"/>
    </location>
</feature>
<evidence type="ECO:0000259" key="4">
    <source>
        <dbReference type="SMART" id="SM00382"/>
    </source>
</evidence>
<dbReference type="PROSITE" id="PS00674">
    <property type="entry name" value="AAA"/>
    <property type="match status" value="1"/>
</dbReference>
<dbReference type="Gene3D" id="3.40.50.300">
    <property type="entry name" value="P-loop containing nucleotide triphosphate hydrolases"/>
    <property type="match status" value="2"/>
</dbReference>
<dbReference type="InterPro" id="IPR003960">
    <property type="entry name" value="ATPase_AAA_CS"/>
</dbReference>
<dbReference type="Pfam" id="PF00004">
    <property type="entry name" value="AAA"/>
    <property type="match status" value="2"/>
</dbReference>
<dbReference type="Gene3D" id="1.10.8.60">
    <property type="match status" value="2"/>
</dbReference>
<dbReference type="AlphaFoldDB" id="A0A7S4RHG7"/>
<dbReference type="PANTHER" id="PTHR23077">
    <property type="entry name" value="AAA-FAMILY ATPASE"/>
    <property type="match status" value="1"/>
</dbReference>
<accession>A0A7S4RHG7</accession>
<dbReference type="InterPro" id="IPR027417">
    <property type="entry name" value="P-loop_NTPase"/>
</dbReference>
<dbReference type="GO" id="GO:0016887">
    <property type="term" value="F:ATP hydrolysis activity"/>
    <property type="evidence" value="ECO:0007669"/>
    <property type="project" value="InterPro"/>
</dbReference>
<name>A0A7S4RHG7_9STRA</name>
<sequence>MYLGKGRCRIIEAEPNTAHEDEETVTLHGGDAVGIVLFTDRQNDVKQKGNMTICSVLSKGGGAVGKGASLLYDDSCCASITLHDHLTEEDEVVCSIVGVEGSGALLLGEISDTETIGVVMILCPNGMVTPLISLSLIGPMKSTALNVSSTQMQLQHRCVKRQIAGLLIHSVPHSDVTQIKTSLGRYTVQDTSPSSEDSFIALITPSTNITISLPSQPSSDNPSATHTKQKISPVATEILHTLQLLRLLSPLSIHLPRAFLLTGPPGVGKTHAVRTAMNLSPHTTLQSIRASELLSSHTNPAIALTKLFSAPSSKSHCHLCCVFIDECDALLSHPAIPPALATLLDNLPPNFIVIAATNRIDAFPSFLTRPGRLDCHIALAPPTATQRFDILTSLLQQSQCTLQDEHVIELAHTCVGYVPADLMSLVRRAAFLASSSSSNLSTPSLEDNTPIITLDLLQNALNDVGASALRDAALSAPPKTSWDDIAGDAGGAKTSLQQAVIWPLTKQAAFQSLGLVPPRGILLHGPPGCAKTTLARAAAGASNIAFFSLAPADVYASSYVGMAEATVRRAFSLARSAAPCILFFDEIDSIVGSSGSSSSPSSSNTGMGRGNSAEARVLSTFLNEMDGVDGSIQDGVLVLGATNRPSSLDAALLRPGRFDKVIYVPNPDREARKLIFRSQCQKWKVSPSSSSLGINDEFDIDYLASDDVSGFMTGAEIVGACREAAMMAIREYTNTLLSIHTAKLTYVDEKDNISNGCLCFVRQMHVEQALKAVHPLLSDKSILERYSSFQQEQHSS</sequence>
<evidence type="ECO:0000313" key="5">
    <source>
        <dbReference type="EMBL" id="CAE4614672.1"/>
    </source>
</evidence>
<reference evidence="5" key="1">
    <citation type="submission" date="2021-01" db="EMBL/GenBank/DDBJ databases">
        <authorList>
            <person name="Corre E."/>
            <person name="Pelletier E."/>
            <person name="Niang G."/>
            <person name="Scheremetjew M."/>
            <person name="Finn R."/>
            <person name="Kale V."/>
            <person name="Holt S."/>
            <person name="Cochrane G."/>
            <person name="Meng A."/>
            <person name="Brown T."/>
            <person name="Cohen L."/>
        </authorList>
    </citation>
    <scope>NUCLEOTIDE SEQUENCE</scope>
    <source>
        <strain evidence="5">GSO104</strain>
    </source>
</reference>
<feature type="domain" description="AAA+ ATPase" evidence="4">
    <location>
        <begin position="255"/>
        <end position="383"/>
    </location>
</feature>
<evidence type="ECO:0000256" key="2">
    <source>
        <dbReference type="ARBA" id="ARBA00022840"/>
    </source>
</evidence>
<organism evidence="5">
    <name type="scientific">Ditylum brightwellii</name>
    <dbReference type="NCBI Taxonomy" id="49249"/>
    <lineage>
        <taxon>Eukaryota</taxon>
        <taxon>Sar</taxon>
        <taxon>Stramenopiles</taxon>
        <taxon>Ochrophyta</taxon>
        <taxon>Bacillariophyta</taxon>
        <taxon>Mediophyceae</taxon>
        <taxon>Lithodesmiophycidae</taxon>
        <taxon>Lithodesmiales</taxon>
        <taxon>Lithodesmiaceae</taxon>
        <taxon>Ditylum</taxon>
    </lineage>
</organism>
<proteinExistence type="predicted"/>
<dbReference type="SMART" id="SM00382">
    <property type="entry name" value="AAA"/>
    <property type="match status" value="2"/>
</dbReference>
<dbReference type="FunFam" id="3.40.50.300:FF:001025">
    <property type="entry name" value="ATPase family, AAA domain-containing 2B"/>
    <property type="match status" value="1"/>
</dbReference>
<dbReference type="PANTHER" id="PTHR23077:SF117">
    <property type="entry name" value="AAA+ ATPASE DOMAIN-CONTAINING PROTEIN"/>
    <property type="match status" value="1"/>
</dbReference>
<gene>
    <name evidence="5" type="ORF">DBRI00130_LOCUS18821</name>
</gene>
<dbReference type="InterPro" id="IPR050168">
    <property type="entry name" value="AAA_ATPase_domain"/>
</dbReference>
<dbReference type="GO" id="GO:0005524">
    <property type="term" value="F:ATP binding"/>
    <property type="evidence" value="ECO:0007669"/>
    <property type="project" value="UniProtKB-KW"/>
</dbReference>
<keyword evidence="1" id="KW-0547">Nucleotide-binding</keyword>
<dbReference type="SUPFAM" id="SSF52540">
    <property type="entry name" value="P-loop containing nucleoside triphosphate hydrolases"/>
    <property type="match status" value="2"/>
</dbReference>